<dbReference type="Pfam" id="PF13180">
    <property type="entry name" value="PDZ_2"/>
    <property type="match status" value="1"/>
</dbReference>
<dbReference type="SUPFAM" id="SSF50494">
    <property type="entry name" value="Trypsin-like serine proteases"/>
    <property type="match status" value="1"/>
</dbReference>
<proteinExistence type="inferred from homology"/>
<evidence type="ECO:0000256" key="5">
    <source>
        <dbReference type="SAM" id="SignalP"/>
    </source>
</evidence>
<dbReference type="InterPro" id="IPR001940">
    <property type="entry name" value="Peptidase_S1C"/>
</dbReference>
<evidence type="ECO:0000313" key="8">
    <source>
        <dbReference type="Proteomes" id="UP000240996"/>
    </source>
</evidence>
<dbReference type="SMART" id="SM00228">
    <property type="entry name" value="PDZ"/>
    <property type="match status" value="1"/>
</dbReference>
<keyword evidence="5" id="KW-0732">Signal</keyword>
<keyword evidence="8" id="KW-1185">Reference proteome</keyword>
<feature type="signal peptide" evidence="5">
    <location>
        <begin position="1"/>
        <end position="32"/>
    </location>
</feature>
<dbReference type="PANTHER" id="PTHR22939:SF129">
    <property type="entry name" value="SERINE PROTEASE HTRA2, MITOCHONDRIAL"/>
    <property type="match status" value="1"/>
</dbReference>
<keyword evidence="3" id="KW-0378">Hydrolase</keyword>
<dbReference type="GO" id="GO:0042597">
    <property type="term" value="C:periplasmic space"/>
    <property type="evidence" value="ECO:0007669"/>
    <property type="project" value="TreeGrafter"/>
</dbReference>
<keyword evidence="2 7" id="KW-0645">Protease</keyword>
<keyword evidence="4" id="KW-0720">Serine protease</keyword>
<dbReference type="PROSITE" id="PS50106">
    <property type="entry name" value="PDZ"/>
    <property type="match status" value="1"/>
</dbReference>
<dbReference type="InterPro" id="IPR036034">
    <property type="entry name" value="PDZ_sf"/>
</dbReference>
<dbReference type="GO" id="GO:0004252">
    <property type="term" value="F:serine-type endopeptidase activity"/>
    <property type="evidence" value="ECO:0007669"/>
    <property type="project" value="InterPro"/>
</dbReference>
<dbReference type="Proteomes" id="UP000240996">
    <property type="component" value="Unassembled WGS sequence"/>
</dbReference>
<evidence type="ECO:0000313" key="7">
    <source>
        <dbReference type="EMBL" id="PTM47289.1"/>
    </source>
</evidence>
<accession>A0A2T4YTZ8</accession>
<dbReference type="SUPFAM" id="SSF50156">
    <property type="entry name" value="PDZ domain-like"/>
    <property type="match status" value="1"/>
</dbReference>
<name>A0A2T4YTZ8_9SPHN</name>
<comment type="caution">
    <text evidence="7">The sequence shown here is derived from an EMBL/GenBank/DDBJ whole genome shotgun (WGS) entry which is preliminary data.</text>
</comment>
<dbReference type="EMBL" id="PZZN01000001">
    <property type="protein sequence ID" value="PTM47289.1"/>
    <property type="molecule type" value="Genomic_DNA"/>
</dbReference>
<protein>
    <submittedName>
        <fullName evidence="7">Serine protease Do</fullName>
    </submittedName>
</protein>
<dbReference type="Gene3D" id="2.40.10.120">
    <property type="match status" value="1"/>
</dbReference>
<comment type="similarity">
    <text evidence="1">Belongs to the peptidase S1C family.</text>
</comment>
<dbReference type="PRINTS" id="PR00834">
    <property type="entry name" value="PROTEASES2C"/>
</dbReference>
<dbReference type="PANTHER" id="PTHR22939">
    <property type="entry name" value="SERINE PROTEASE FAMILY S1C HTRA-RELATED"/>
    <property type="match status" value="1"/>
</dbReference>
<evidence type="ECO:0000256" key="1">
    <source>
        <dbReference type="ARBA" id="ARBA00010541"/>
    </source>
</evidence>
<evidence type="ECO:0000256" key="3">
    <source>
        <dbReference type="ARBA" id="ARBA00022801"/>
    </source>
</evidence>
<dbReference type="InterPro" id="IPR009003">
    <property type="entry name" value="Peptidase_S1_PA"/>
</dbReference>
<evidence type="ECO:0000259" key="6">
    <source>
        <dbReference type="PROSITE" id="PS50106"/>
    </source>
</evidence>
<gene>
    <name evidence="7" type="ORF">C8J24_0681</name>
</gene>
<dbReference type="AlphaFoldDB" id="A0A2T4YTZ8"/>
<dbReference type="Pfam" id="PF13365">
    <property type="entry name" value="Trypsin_2"/>
    <property type="match status" value="1"/>
</dbReference>
<reference evidence="7 8" key="1">
    <citation type="submission" date="2018-04" db="EMBL/GenBank/DDBJ databases">
        <title>Genomic Encyclopedia of Type Strains, Phase III (KMG-III): the genomes of soil and plant-associated and newly described type strains.</title>
        <authorList>
            <person name="Whitman W."/>
        </authorList>
    </citation>
    <scope>NUCLEOTIDE SEQUENCE [LARGE SCALE GENOMIC DNA]</scope>
    <source>
        <strain evidence="7 8">NW12</strain>
    </source>
</reference>
<organism evidence="7 8">
    <name type="scientific">Sphingomonas aerolata</name>
    <dbReference type="NCBI Taxonomy" id="185951"/>
    <lineage>
        <taxon>Bacteria</taxon>
        <taxon>Pseudomonadati</taxon>
        <taxon>Pseudomonadota</taxon>
        <taxon>Alphaproteobacteria</taxon>
        <taxon>Sphingomonadales</taxon>
        <taxon>Sphingomonadaceae</taxon>
        <taxon>Sphingomonas</taxon>
    </lineage>
</organism>
<dbReference type="Gene3D" id="2.30.42.10">
    <property type="match status" value="1"/>
</dbReference>
<feature type="chain" id="PRO_5015525778" evidence="5">
    <location>
        <begin position="33"/>
        <end position="405"/>
    </location>
</feature>
<dbReference type="InterPro" id="IPR001478">
    <property type="entry name" value="PDZ"/>
</dbReference>
<feature type="domain" description="PDZ" evidence="6">
    <location>
        <begin position="292"/>
        <end position="363"/>
    </location>
</feature>
<sequence length="405" mass="41825">MVFKRRLTVRPMIAAVALGTTALAGVAGGAIAADDGRVNIADRFIASGPAAVASTGVHASLSDMVEAVGPSVVQIQVKPAALQALQFEPTQFRSDDSELADRLGQLFGFGMQDRHGQFEAPQQRQGPQRGSLGSGFIVDASGIVITNNHVVNGADRVTVQMSDGREFSGRVLGRDPKIDVAVVKIDGKGRFTPVKWGDSDHIRVGDSVFAVGSPFGLGNTVTSGIVSARGREIGAGPYDDFLQVDAAINSGNSGGPLFDGAGRVVGVNTAIFSPTGGNVGIGFAIPAAMARKVALQIAQNGHVSRGRIGVSLQDMSPDIARAMGSDVTKGALIAEVEDGGAAARSGLQRGDVVRRFGSRPVDNGRDLARAVAEARIGSIVPTQVVRNGRQVSLNLRIASETSGQS</sequence>
<dbReference type="GO" id="GO:0006515">
    <property type="term" value="P:protein quality control for misfolded or incompletely synthesized proteins"/>
    <property type="evidence" value="ECO:0007669"/>
    <property type="project" value="TreeGrafter"/>
</dbReference>
<evidence type="ECO:0000256" key="2">
    <source>
        <dbReference type="ARBA" id="ARBA00022670"/>
    </source>
</evidence>
<evidence type="ECO:0000256" key="4">
    <source>
        <dbReference type="ARBA" id="ARBA00022825"/>
    </source>
</evidence>